<reference evidence="1" key="1">
    <citation type="submission" date="2021-05" db="EMBL/GenBank/DDBJ databases">
        <title>Molecular characterization for Shewanella algae harboring chromosomal blaOXA-55-like strains isolated from clinical and environment sample.</title>
        <authorList>
            <person name="Ohama Y."/>
            <person name="Aoki K."/>
            <person name="Harada S."/>
            <person name="Moriya K."/>
            <person name="Ishii Y."/>
            <person name="Tateda K."/>
        </authorList>
    </citation>
    <scope>NUCLEOTIDE SEQUENCE</scope>
    <source>
        <strain evidence="1">JCM 11563</strain>
    </source>
</reference>
<name>A0ABQ4P6X8_9GAMM</name>
<sequence length="207" mass="22879">MQTTRVTLLRHGQCEGGNILRGQVNVSLSEQGKLQMQNAFFELFLVAEPTLSDSPLVVISSPLIRCAAPAKAFATSHQLPLFIDDGFKELNFGDWDGKTFDALYQSDAAALDSYWANPWQASPPNGESMQAFELRIEQAWQSMIEQHQGKQILLVTHGGVMRYLMSKALGVSQVAGFYTALKLPYAAKVPIDILHDGDTLHLSLNWA</sequence>
<dbReference type="EMBL" id="BPEY01000014">
    <property type="protein sequence ID" value="GIU43232.1"/>
    <property type="molecule type" value="Genomic_DNA"/>
</dbReference>
<proteinExistence type="predicted"/>
<dbReference type="InterPro" id="IPR013078">
    <property type="entry name" value="His_Pase_superF_clade-1"/>
</dbReference>
<comment type="caution">
    <text evidence="1">The sequence shown here is derived from an EMBL/GenBank/DDBJ whole genome shotgun (WGS) entry which is preliminary data.</text>
</comment>
<protein>
    <submittedName>
        <fullName evidence="1">Alpha-ribazole-5'-phosphate phosphatase</fullName>
    </submittedName>
</protein>
<dbReference type="Gene3D" id="3.40.50.1240">
    <property type="entry name" value="Phosphoglycerate mutase-like"/>
    <property type="match status" value="1"/>
</dbReference>
<organism evidence="1 2">
    <name type="scientific">Shewanella sairae</name>
    <dbReference type="NCBI Taxonomy" id="190310"/>
    <lineage>
        <taxon>Bacteria</taxon>
        <taxon>Pseudomonadati</taxon>
        <taxon>Pseudomonadota</taxon>
        <taxon>Gammaproteobacteria</taxon>
        <taxon>Alteromonadales</taxon>
        <taxon>Shewanellaceae</taxon>
        <taxon>Shewanella</taxon>
    </lineage>
</organism>
<dbReference type="SUPFAM" id="SSF53254">
    <property type="entry name" value="Phosphoglycerate mutase-like"/>
    <property type="match status" value="1"/>
</dbReference>
<dbReference type="InterPro" id="IPR029033">
    <property type="entry name" value="His_PPase_superfam"/>
</dbReference>
<evidence type="ECO:0000313" key="1">
    <source>
        <dbReference type="EMBL" id="GIU43232.1"/>
    </source>
</evidence>
<accession>A0ABQ4P6X8</accession>
<dbReference type="RefSeq" id="WP_220780240.1">
    <property type="nucleotide sequence ID" value="NZ_BPEY01000014.1"/>
</dbReference>
<dbReference type="Pfam" id="PF00300">
    <property type="entry name" value="His_Phos_1"/>
    <property type="match status" value="1"/>
</dbReference>
<dbReference type="PANTHER" id="PTHR48100:SF1">
    <property type="entry name" value="HISTIDINE PHOSPHATASE FAMILY PROTEIN-RELATED"/>
    <property type="match status" value="1"/>
</dbReference>
<dbReference type="SMART" id="SM00855">
    <property type="entry name" value="PGAM"/>
    <property type="match status" value="1"/>
</dbReference>
<dbReference type="CDD" id="cd07067">
    <property type="entry name" value="HP_PGM_like"/>
    <property type="match status" value="1"/>
</dbReference>
<keyword evidence="2" id="KW-1185">Reference proteome</keyword>
<dbReference type="InterPro" id="IPR050275">
    <property type="entry name" value="PGM_Phosphatase"/>
</dbReference>
<gene>
    <name evidence="1" type="ORF">TUM4438_11660</name>
</gene>
<dbReference type="PANTHER" id="PTHR48100">
    <property type="entry name" value="BROAD-SPECIFICITY PHOSPHATASE YOR283W-RELATED"/>
    <property type="match status" value="1"/>
</dbReference>
<evidence type="ECO:0000313" key="2">
    <source>
        <dbReference type="Proteomes" id="UP000887104"/>
    </source>
</evidence>
<dbReference type="Proteomes" id="UP000887104">
    <property type="component" value="Unassembled WGS sequence"/>
</dbReference>